<reference evidence="1 2" key="1">
    <citation type="submission" date="2015-01" db="EMBL/GenBank/DDBJ databases">
        <title>Evolution of Trichinella species and genotypes.</title>
        <authorList>
            <person name="Korhonen P.K."/>
            <person name="Edoardo P."/>
            <person name="Giuseppe L.R."/>
            <person name="Gasser R.B."/>
        </authorList>
    </citation>
    <scope>NUCLEOTIDE SEQUENCE [LARGE SCALE GENOMIC DNA]</scope>
    <source>
        <strain evidence="1">ISS176</strain>
    </source>
</reference>
<protein>
    <submittedName>
        <fullName evidence="1">Uncharacterized protein</fullName>
    </submittedName>
</protein>
<evidence type="ECO:0000313" key="1">
    <source>
        <dbReference type="EMBL" id="KRZ43019.1"/>
    </source>
</evidence>
<gene>
    <name evidence="1" type="ORF">T4C_12872</name>
</gene>
<comment type="caution">
    <text evidence="1">The sequence shown here is derived from an EMBL/GenBank/DDBJ whole genome shotgun (WGS) entry which is preliminary data.</text>
</comment>
<dbReference type="EMBL" id="JYDV01000011">
    <property type="protein sequence ID" value="KRZ43019.1"/>
    <property type="molecule type" value="Genomic_DNA"/>
</dbReference>
<organism evidence="1 2">
    <name type="scientific">Trichinella pseudospiralis</name>
    <name type="common">Parasitic roundworm</name>
    <dbReference type="NCBI Taxonomy" id="6337"/>
    <lineage>
        <taxon>Eukaryota</taxon>
        <taxon>Metazoa</taxon>
        <taxon>Ecdysozoa</taxon>
        <taxon>Nematoda</taxon>
        <taxon>Enoplea</taxon>
        <taxon>Dorylaimia</taxon>
        <taxon>Trichinellida</taxon>
        <taxon>Trichinellidae</taxon>
        <taxon>Trichinella</taxon>
    </lineage>
</organism>
<name>A0A0V1K6Z1_TRIPS</name>
<dbReference type="AlphaFoldDB" id="A0A0V1K6Z1"/>
<dbReference type="Proteomes" id="UP000054826">
    <property type="component" value="Unassembled WGS sequence"/>
</dbReference>
<evidence type="ECO:0000313" key="2">
    <source>
        <dbReference type="Proteomes" id="UP000054826"/>
    </source>
</evidence>
<accession>A0A0V1K6Z1</accession>
<proteinExistence type="predicted"/>
<sequence length="349" mass="40766">MLTEILLVGLCYKDNLKTYSFIGYQGSSILTYNIDESVISTRPHKFVVVKPLNEVLLMNALMQAFNHAVLYFSKAMLMNIPGYKLKAGNSQLYEYYFDLSPGFTDSTGIKIQIDVLSDYFDVPCKMHFEIANKLRSKRPCEVEKLQNSRCNRITFNFFKFFILHRIHLTKYHLYYKKKSSAHYMCALITSVLPLRNVYNHRLELFRLLLYSTIFLQMQFNIPEALTYYKTVNKNSFTWKAYTYFRMIKTDKKTLPSVLTNHLTITGHLLTAHCLKVLCGKVCWKFASWKIFVPSGDLFCFPHRDSWLNATTLLDAQISIIFMHCFMKQEKEEGGGGGWEKAHFQYLSKS</sequence>